<feature type="transmembrane region" description="Helical" evidence="1">
    <location>
        <begin position="87"/>
        <end position="112"/>
    </location>
</feature>
<protein>
    <submittedName>
        <fullName evidence="2">Uncharacterized protein</fullName>
    </submittedName>
</protein>
<name>A0A9D1SH19_9FIRM</name>
<dbReference type="EMBL" id="DVMZ01000127">
    <property type="protein sequence ID" value="HIU59392.1"/>
    <property type="molecule type" value="Genomic_DNA"/>
</dbReference>
<evidence type="ECO:0000313" key="3">
    <source>
        <dbReference type="Proteomes" id="UP000824081"/>
    </source>
</evidence>
<feature type="transmembrane region" description="Helical" evidence="1">
    <location>
        <begin position="299"/>
        <end position="319"/>
    </location>
</feature>
<feature type="transmembrane region" description="Helical" evidence="1">
    <location>
        <begin position="339"/>
        <end position="359"/>
    </location>
</feature>
<feature type="transmembrane region" description="Helical" evidence="1">
    <location>
        <begin position="20"/>
        <end position="38"/>
    </location>
</feature>
<keyword evidence="1" id="KW-0472">Membrane</keyword>
<feature type="transmembrane region" description="Helical" evidence="1">
    <location>
        <begin position="155"/>
        <end position="180"/>
    </location>
</feature>
<reference evidence="2" key="2">
    <citation type="journal article" date="2021" name="PeerJ">
        <title>Extensive microbial diversity within the chicken gut microbiome revealed by metagenomics and culture.</title>
        <authorList>
            <person name="Gilroy R."/>
            <person name="Ravi A."/>
            <person name="Getino M."/>
            <person name="Pursley I."/>
            <person name="Horton D.L."/>
            <person name="Alikhan N.F."/>
            <person name="Baker D."/>
            <person name="Gharbi K."/>
            <person name="Hall N."/>
            <person name="Watson M."/>
            <person name="Adriaenssens E.M."/>
            <person name="Foster-Nyarko E."/>
            <person name="Jarju S."/>
            <person name="Secka A."/>
            <person name="Antonio M."/>
            <person name="Oren A."/>
            <person name="Chaudhuri R.R."/>
            <person name="La Ragione R."/>
            <person name="Hildebrand F."/>
            <person name="Pallen M.J."/>
        </authorList>
    </citation>
    <scope>NUCLEOTIDE SEQUENCE</scope>
    <source>
        <strain evidence="2">11687</strain>
    </source>
</reference>
<keyword evidence="1" id="KW-0812">Transmembrane</keyword>
<reference evidence="2" key="1">
    <citation type="submission" date="2020-10" db="EMBL/GenBank/DDBJ databases">
        <authorList>
            <person name="Gilroy R."/>
        </authorList>
    </citation>
    <scope>NUCLEOTIDE SEQUENCE</scope>
    <source>
        <strain evidence="2">11687</strain>
    </source>
</reference>
<dbReference type="AlphaFoldDB" id="A0A9D1SH19"/>
<proteinExistence type="predicted"/>
<feature type="transmembrane region" description="Helical" evidence="1">
    <location>
        <begin position="239"/>
        <end position="256"/>
    </location>
</feature>
<feature type="transmembrane region" description="Helical" evidence="1">
    <location>
        <begin position="45"/>
        <end position="65"/>
    </location>
</feature>
<evidence type="ECO:0000313" key="2">
    <source>
        <dbReference type="EMBL" id="HIU59392.1"/>
    </source>
</evidence>
<evidence type="ECO:0000256" key="1">
    <source>
        <dbReference type="SAM" id="Phobius"/>
    </source>
</evidence>
<dbReference type="Proteomes" id="UP000824081">
    <property type="component" value="Unassembled WGS sequence"/>
</dbReference>
<keyword evidence="1" id="KW-1133">Transmembrane helix</keyword>
<comment type="caution">
    <text evidence="2">The sequence shown here is derived from an EMBL/GenBank/DDBJ whole genome shotgun (WGS) entry which is preliminary data.</text>
</comment>
<organism evidence="2 3">
    <name type="scientific">Candidatus Scatosoma pullistercoris</name>
    <dbReference type="NCBI Taxonomy" id="2840934"/>
    <lineage>
        <taxon>Bacteria</taxon>
        <taxon>Bacillati</taxon>
        <taxon>Bacillota</taxon>
        <taxon>Clostridia</taxon>
        <taxon>Candidatus Scatosoma</taxon>
    </lineage>
</organism>
<gene>
    <name evidence="2" type="ORF">IAC57_04740</name>
</gene>
<accession>A0A9D1SH19</accession>
<feature type="transmembrane region" description="Helical" evidence="1">
    <location>
        <begin position="209"/>
        <end position="227"/>
    </location>
</feature>
<sequence>MNMYSFLAMPDWLTGNAKTIAIAALAVVALVAIIVGAVKGFTRLNWGALVWGGACALFCLLELKFHDKNPILKMGAISGLNEGVRDFAAACSYALVSIFAALVLYGLLTLIFRPRKQKAGIRKIDEDEEEEDIDEDEEYERTENGGRSICLFNRICGAVVSLANAALVLVGIACLALVIVNVTPLRTGALQSVYESSFMEKGWSYIQKYTLDFVFIAIIAAIGYGGFRSGFIGGFRSVFLVVGYIAAIVVGFWLPFSKIAAEKEWLSFVGQLSGFLEKFIVKALPGSVAAVLGKIGCGLVLCVGLCVIVALLGLILRLIERGVRHTGVLRFVDGVLSTVVMLVLGVLVCALIVAILYILEYFGIFESSKLFDSASPLTKGLYSVFDEYLAPLFEKIKGKVN</sequence>